<reference evidence="1 2" key="1">
    <citation type="submission" date="2019-03" db="EMBL/GenBank/DDBJ databases">
        <title>First draft genome of Liparis tanakae, snailfish: a comprehensive survey of snailfish specific genes.</title>
        <authorList>
            <person name="Kim W."/>
            <person name="Song I."/>
            <person name="Jeong J.-H."/>
            <person name="Kim D."/>
            <person name="Kim S."/>
            <person name="Ryu S."/>
            <person name="Song J.Y."/>
            <person name="Lee S.K."/>
        </authorList>
    </citation>
    <scope>NUCLEOTIDE SEQUENCE [LARGE SCALE GENOMIC DNA]</scope>
    <source>
        <tissue evidence="1">Muscle</tissue>
    </source>
</reference>
<protein>
    <submittedName>
        <fullName evidence="1">Uncharacterized protein</fullName>
    </submittedName>
</protein>
<comment type="caution">
    <text evidence="1">The sequence shown here is derived from an EMBL/GenBank/DDBJ whole genome shotgun (WGS) entry which is preliminary data.</text>
</comment>
<name>A0A4Z2GSS5_9TELE</name>
<dbReference type="Proteomes" id="UP000314294">
    <property type="component" value="Unassembled WGS sequence"/>
</dbReference>
<organism evidence="1 2">
    <name type="scientific">Liparis tanakae</name>
    <name type="common">Tanaka's snailfish</name>
    <dbReference type="NCBI Taxonomy" id="230148"/>
    <lineage>
        <taxon>Eukaryota</taxon>
        <taxon>Metazoa</taxon>
        <taxon>Chordata</taxon>
        <taxon>Craniata</taxon>
        <taxon>Vertebrata</taxon>
        <taxon>Euteleostomi</taxon>
        <taxon>Actinopterygii</taxon>
        <taxon>Neopterygii</taxon>
        <taxon>Teleostei</taxon>
        <taxon>Neoteleostei</taxon>
        <taxon>Acanthomorphata</taxon>
        <taxon>Eupercaria</taxon>
        <taxon>Perciformes</taxon>
        <taxon>Cottioidei</taxon>
        <taxon>Cottales</taxon>
        <taxon>Liparidae</taxon>
        <taxon>Liparis</taxon>
    </lineage>
</organism>
<evidence type="ECO:0000313" key="1">
    <source>
        <dbReference type="EMBL" id="TNN56439.1"/>
    </source>
</evidence>
<accession>A0A4Z2GSS5</accession>
<dbReference type="EMBL" id="SRLO01000428">
    <property type="protein sequence ID" value="TNN56439.1"/>
    <property type="molecule type" value="Genomic_DNA"/>
</dbReference>
<proteinExistence type="predicted"/>
<sequence length="74" mass="7814">MNKKEKPFPQDVSVTVREIGRYPTGLRAAVSRRLSSPAADAPDVPIRLENAEEGRAAAAAAAAALDGSRLVWGI</sequence>
<keyword evidence="2" id="KW-1185">Reference proteome</keyword>
<gene>
    <name evidence="1" type="ORF">EYF80_033309</name>
</gene>
<evidence type="ECO:0000313" key="2">
    <source>
        <dbReference type="Proteomes" id="UP000314294"/>
    </source>
</evidence>
<dbReference type="AlphaFoldDB" id="A0A4Z2GSS5"/>